<dbReference type="Pfam" id="PF12704">
    <property type="entry name" value="MacB_PCD"/>
    <property type="match status" value="1"/>
</dbReference>
<proteinExistence type="inferred from homology"/>
<keyword evidence="2" id="KW-1003">Cell membrane</keyword>
<protein>
    <recommendedName>
        <fullName evidence="12">ABC transporter permease</fullName>
    </recommendedName>
</protein>
<evidence type="ECO:0000256" key="4">
    <source>
        <dbReference type="ARBA" id="ARBA00022989"/>
    </source>
</evidence>
<dbReference type="GO" id="GO:0022857">
    <property type="term" value="F:transmembrane transporter activity"/>
    <property type="evidence" value="ECO:0007669"/>
    <property type="project" value="TreeGrafter"/>
</dbReference>
<gene>
    <name evidence="10" type="ORF">AQJ67_18050</name>
</gene>
<name>A0A101U2Q7_9ACTN</name>
<comment type="subcellular location">
    <subcellularLocation>
        <location evidence="1">Cell membrane</location>
        <topology evidence="1">Multi-pass membrane protein</topology>
    </subcellularLocation>
</comment>
<comment type="similarity">
    <text evidence="6">Belongs to the ABC-4 integral membrane protein family.</text>
</comment>
<reference evidence="10 11" key="1">
    <citation type="submission" date="2015-10" db="EMBL/GenBank/DDBJ databases">
        <title>Draft genome sequence of Streptomyces caeruleatus NRRL B-24802, type strain for the species Streptomyces caeruleatus.</title>
        <authorList>
            <person name="Ruckert C."/>
            <person name="Winkler A."/>
            <person name="Kalinowski J."/>
            <person name="Kampfer P."/>
            <person name="Glaeser S."/>
        </authorList>
    </citation>
    <scope>NUCLEOTIDE SEQUENCE [LARGE SCALE GENOMIC DNA]</scope>
    <source>
        <strain evidence="10 11">NRRL B-24802</strain>
    </source>
</reference>
<feature type="transmembrane region" description="Helical" evidence="7">
    <location>
        <begin position="641"/>
        <end position="661"/>
    </location>
</feature>
<evidence type="ECO:0000259" key="8">
    <source>
        <dbReference type="Pfam" id="PF02687"/>
    </source>
</evidence>
<evidence type="ECO:0000256" key="7">
    <source>
        <dbReference type="SAM" id="Phobius"/>
    </source>
</evidence>
<feature type="transmembrane region" description="Helical" evidence="7">
    <location>
        <begin position="682"/>
        <end position="706"/>
    </location>
</feature>
<keyword evidence="4 7" id="KW-1133">Transmembrane helix</keyword>
<feature type="transmembrane region" description="Helical" evidence="7">
    <location>
        <begin position="248"/>
        <end position="273"/>
    </location>
</feature>
<feature type="domain" description="ABC3 transporter permease C-terminal" evidence="8">
    <location>
        <begin position="642"/>
        <end position="762"/>
    </location>
</feature>
<evidence type="ECO:0000313" key="10">
    <source>
        <dbReference type="EMBL" id="KUO03133.1"/>
    </source>
</evidence>
<evidence type="ECO:0000313" key="11">
    <source>
        <dbReference type="Proteomes" id="UP000053429"/>
    </source>
</evidence>
<evidence type="ECO:0000256" key="1">
    <source>
        <dbReference type="ARBA" id="ARBA00004651"/>
    </source>
</evidence>
<dbReference type="InterPro" id="IPR050250">
    <property type="entry name" value="Macrolide_Exporter_MacB"/>
</dbReference>
<sequence>MRAVWRAARAAVRRRRLQTLVIALVTLTSTAAMVVALGLVDAASAPFDKAFDRQRGPHVVASFDPAEVSDAQLREAAREPGVEAAAGPYAQATVELPDGSMSFGLGTEITVVGRADPAGPVDRLDLWAGRWATRPGEVVLNRQSDWTPDDLGKRLPMPPGGPALTVVGFAFDLSRTADAWVAPGQIDALHPTATQMLFRFPDAQTDDRLRDRLATVTDALPADALTASRSYLALKHQVSSSARAYTPYLMAFGILGVAVAVLIIANVVSGAVISGFRHIGVLKALGFTPGQVVAVYLTMISVPAVAGCALGTAAGNLLARPFFGFVFTGPDAGVLHDTVSLAPWINAVTLLGMPAVCLLAALAPALRAHRMSAARAISAGSAPRAGRALGVQRRLAGSRLPRSVSLGMGLPFARPGRSALTLAAVVLGVTTVTFATGLATTMTRFGEAGRDAYQVTVYASNFKNGKEITPKHGDRELASLLGGLPGAAEITARAAVDVRLVGSAHPVILEGRRGDRPRLDSVLTDGRWTRGGGEIVAGSAFLRQNGVRVGDRVGLEKGGRGERVLVVGEFMESNARVVVADWPTLTALAPDEKPIGYHVRLRDGTDPAAYARAARAADPGIAPDVRDANAITQTVIGSATALTLMLAVVAALGVFNTVVLNTRDRRRDLGMLKSIGMTPRQVTVMTVTSMAVLGAMGSLLGIPLGMAGHHLVVPRMAGAVDLTLPAYMTDVWQAPALAGLALAGLVIAVLGALVPARRAGRLTVAEVLRSE</sequence>
<feature type="transmembrane region" description="Helical" evidence="7">
    <location>
        <begin position="344"/>
        <end position="366"/>
    </location>
</feature>
<dbReference type="Pfam" id="PF02687">
    <property type="entry name" value="FtsX"/>
    <property type="match status" value="2"/>
</dbReference>
<accession>A0A101U2Q7</accession>
<dbReference type="Proteomes" id="UP000053429">
    <property type="component" value="Unassembled WGS sequence"/>
</dbReference>
<evidence type="ECO:0008006" key="12">
    <source>
        <dbReference type="Google" id="ProtNLM"/>
    </source>
</evidence>
<evidence type="ECO:0000256" key="6">
    <source>
        <dbReference type="ARBA" id="ARBA00038076"/>
    </source>
</evidence>
<evidence type="ECO:0000256" key="3">
    <source>
        <dbReference type="ARBA" id="ARBA00022692"/>
    </source>
</evidence>
<evidence type="ECO:0000256" key="5">
    <source>
        <dbReference type="ARBA" id="ARBA00023136"/>
    </source>
</evidence>
<feature type="domain" description="ABC3 transporter permease C-terminal" evidence="8">
    <location>
        <begin position="251"/>
        <end position="372"/>
    </location>
</feature>
<dbReference type="InterPro" id="IPR025857">
    <property type="entry name" value="MacB_PCD"/>
</dbReference>
<dbReference type="OrthoDB" id="3207485at2"/>
<feature type="transmembrane region" description="Helical" evidence="7">
    <location>
        <begin position="419"/>
        <end position="439"/>
    </location>
</feature>
<feature type="transmembrane region" description="Helical" evidence="7">
    <location>
        <begin position="293"/>
        <end position="314"/>
    </location>
</feature>
<dbReference type="GO" id="GO:0005886">
    <property type="term" value="C:plasma membrane"/>
    <property type="evidence" value="ECO:0007669"/>
    <property type="project" value="UniProtKB-SubCell"/>
</dbReference>
<evidence type="ECO:0000256" key="2">
    <source>
        <dbReference type="ARBA" id="ARBA00022475"/>
    </source>
</evidence>
<feature type="transmembrane region" description="Helical" evidence="7">
    <location>
        <begin position="732"/>
        <end position="754"/>
    </location>
</feature>
<organism evidence="10 11">
    <name type="scientific">Streptomyces caeruleatus</name>
    <dbReference type="NCBI Taxonomy" id="661399"/>
    <lineage>
        <taxon>Bacteria</taxon>
        <taxon>Bacillati</taxon>
        <taxon>Actinomycetota</taxon>
        <taxon>Actinomycetes</taxon>
        <taxon>Kitasatosporales</taxon>
        <taxon>Streptomycetaceae</taxon>
        <taxon>Streptomyces</taxon>
    </lineage>
</organism>
<comment type="caution">
    <text evidence="10">The sequence shown here is derived from an EMBL/GenBank/DDBJ whole genome shotgun (WGS) entry which is preliminary data.</text>
</comment>
<keyword evidence="5 7" id="KW-0472">Membrane</keyword>
<dbReference type="STRING" id="661399.AQJ67_18050"/>
<evidence type="ECO:0000259" key="9">
    <source>
        <dbReference type="Pfam" id="PF12704"/>
    </source>
</evidence>
<dbReference type="EMBL" id="LMWY01000019">
    <property type="protein sequence ID" value="KUO03133.1"/>
    <property type="molecule type" value="Genomic_DNA"/>
</dbReference>
<dbReference type="PANTHER" id="PTHR30572">
    <property type="entry name" value="MEMBRANE COMPONENT OF TRANSPORTER-RELATED"/>
    <property type="match status" value="1"/>
</dbReference>
<keyword evidence="11" id="KW-1185">Reference proteome</keyword>
<keyword evidence="3 7" id="KW-0812">Transmembrane</keyword>
<dbReference type="InterPro" id="IPR003838">
    <property type="entry name" value="ABC3_permease_C"/>
</dbReference>
<dbReference type="RefSeq" id="WP_062719908.1">
    <property type="nucleotide sequence ID" value="NZ_KQ948928.1"/>
</dbReference>
<feature type="domain" description="MacB-like periplasmic core" evidence="9">
    <location>
        <begin position="418"/>
        <end position="616"/>
    </location>
</feature>
<dbReference type="AlphaFoldDB" id="A0A101U2Q7"/>
<dbReference type="PANTHER" id="PTHR30572:SF17">
    <property type="entry name" value="ABC3 TRANSPORTER PERMEASE PROTEIN DOMAIN-CONTAINING PROTEIN"/>
    <property type="match status" value="1"/>
</dbReference>